<dbReference type="Proteomes" id="UP000197783">
    <property type="component" value="Unassembled WGS sequence"/>
</dbReference>
<dbReference type="InterPro" id="IPR011006">
    <property type="entry name" value="CheY-like_superfamily"/>
</dbReference>
<dbReference type="EMBL" id="NBBJ01000005">
    <property type="protein sequence ID" value="OWK28514.1"/>
    <property type="molecule type" value="Genomic_DNA"/>
</dbReference>
<dbReference type="SMART" id="SM00448">
    <property type="entry name" value="REC"/>
    <property type="match status" value="1"/>
</dbReference>
<feature type="modified residue" description="4-aspartylphosphate" evidence="2">
    <location>
        <position position="63"/>
    </location>
</feature>
<keyword evidence="1 2" id="KW-0597">Phosphoprotein</keyword>
<evidence type="ECO:0000313" key="5">
    <source>
        <dbReference type="Proteomes" id="UP000197783"/>
    </source>
</evidence>
<dbReference type="AlphaFoldDB" id="A0A245ZFK3"/>
<evidence type="ECO:0000259" key="3">
    <source>
        <dbReference type="PROSITE" id="PS50110"/>
    </source>
</evidence>
<protein>
    <submittedName>
        <fullName evidence="4">Transcriptional regulatory protein FixJ</fullName>
    </submittedName>
</protein>
<dbReference type="PANTHER" id="PTHR44591">
    <property type="entry name" value="STRESS RESPONSE REGULATOR PROTEIN 1"/>
    <property type="match status" value="1"/>
</dbReference>
<dbReference type="InterPro" id="IPR050595">
    <property type="entry name" value="Bact_response_regulator"/>
</dbReference>
<comment type="caution">
    <text evidence="4">The sequence shown here is derived from an EMBL/GenBank/DDBJ whole genome shotgun (WGS) entry which is preliminary data.</text>
</comment>
<dbReference type="GO" id="GO:0000160">
    <property type="term" value="P:phosphorelay signal transduction system"/>
    <property type="evidence" value="ECO:0007669"/>
    <property type="project" value="InterPro"/>
</dbReference>
<name>A0A245ZFK3_9SPHN</name>
<keyword evidence="5" id="KW-1185">Reference proteome</keyword>
<evidence type="ECO:0000256" key="2">
    <source>
        <dbReference type="PROSITE-ProRule" id="PRU00169"/>
    </source>
</evidence>
<proteinExistence type="predicted"/>
<dbReference type="PROSITE" id="PS50110">
    <property type="entry name" value="RESPONSE_REGULATORY"/>
    <property type="match status" value="1"/>
</dbReference>
<dbReference type="Pfam" id="PF00072">
    <property type="entry name" value="Response_reg"/>
    <property type="match status" value="1"/>
</dbReference>
<reference evidence="4 5" key="1">
    <citation type="submission" date="2017-03" db="EMBL/GenBank/DDBJ databases">
        <title>Genome sequence of Sphingomonas mucosissima DSM 17494.</title>
        <authorList>
            <person name="Poehlein A."/>
            <person name="Wuebbeler J.H."/>
            <person name="Steinbuechel A."/>
            <person name="Daniel R."/>
        </authorList>
    </citation>
    <scope>NUCLEOTIDE SEQUENCE [LARGE SCALE GENOMIC DNA]</scope>
    <source>
        <strain evidence="4 5">DSM 17494</strain>
    </source>
</reference>
<sequence length="129" mass="14115">MTATADQTRDQRRVVLLVEDEDAVRRSLQLFLTGRGYHVRAYAAAATLLGDQSLDDARLLVADYRLPDSDGVQLLTTMRQRGWHGRAIMMTGHGTEQLEGAARAAGFAAVMGKPLQHQQLLLALEGSGR</sequence>
<evidence type="ECO:0000313" key="4">
    <source>
        <dbReference type="EMBL" id="OWK28514.1"/>
    </source>
</evidence>
<dbReference type="InterPro" id="IPR001789">
    <property type="entry name" value="Sig_transdc_resp-reg_receiver"/>
</dbReference>
<dbReference type="PANTHER" id="PTHR44591:SF25">
    <property type="entry name" value="CHEMOTAXIS TWO-COMPONENT RESPONSE REGULATOR"/>
    <property type="match status" value="1"/>
</dbReference>
<dbReference type="OrthoDB" id="9797885at2"/>
<accession>A0A245ZFK3</accession>
<organism evidence="4 5">
    <name type="scientific">Sphingomonas mucosissima</name>
    <dbReference type="NCBI Taxonomy" id="370959"/>
    <lineage>
        <taxon>Bacteria</taxon>
        <taxon>Pseudomonadati</taxon>
        <taxon>Pseudomonadota</taxon>
        <taxon>Alphaproteobacteria</taxon>
        <taxon>Sphingomonadales</taxon>
        <taxon>Sphingomonadaceae</taxon>
        <taxon>Sphingomonas</taxon>
    </lineage>
</organism>
<feature type="domain" description="Response regulatory" evidence="3">
    <location>
        <begin position="14"/>
        <end position="128"/>
    </location>
</feature>
<dbReference type="RefSeq" id="WP_088334475.1">
    <property type="nucleotide sequence ID" value="NZ_NBBJ01000005.1"/>
</dbReference>
<dbReference type="SUPFAM" id="SSF52172">
    <property type="entry name" value="CheY-like"/>
    <property type="match status" value="1"/>
</dbReference>
<gene>
    <name evidence="4" type="primary">fixJ_1</name>
    <name evidence="4" type="ORF">SPMU_27750</name>
</gene>
<dbReference type="Gene3D" id="3.40.50.2300">
    <property type="match status" value="1"/>
</dbReference>
<evidence type="ECO:0000256" key="1">
    <source>
        <dbReference type="ARBA" id="ARBA00022553"/>
    </source>
</evidence>